<name>A0A7W6S0L1_9PROT</name>
<keyword evidence="1" id="KW-0812">Transmembrane</keyword>
<reference evidence="2 3" key="1">
    <citation type="submission" date="2020-08" db="EMBL/GenBank/DDBJ databases">
        <title>Genome sequencing of Purple Non-Sulfur Bacteria from various extreme environments.</title>
        <authorList>
            <person name="Mayer M."/>
        </authorList>
    </citation>
    <scope>NUCLEOTIDE SEQUENCE [LARGE SCALE GENOMIC DNA]</scope>
    <source>
        <strain evidence="2 3">JA135</strain>
    </source>
</reference>
<keyword evidence="3" id="KW-1185">Reference proteome</keyword>
<proteinExistence type="predicted"/>
<protein>
    <submittedName>
        <fullName evidence="2">Uncharacterized protein</fullName>
    </submittedName>
</protein>
<dbReference type="EMBL" id="JACIGI010000019">
    <property type="protein sequence ID" value="MBB4286668.1"/>
    <property type="molecule type" value="Genomic_DNA"/>
</dbReference>
<evidence type="ECO:0000313" key="3">
    <source>
        <dbReference type="Proteomes" id="UP000555728"/>
    </source>
</evidence>
<evidence type="ECO:0000313" key="2">
    <source>
        <dbReference type="EMBL" id="MBB4286668.1"/>
    </source>
</evidence>
<evidence type="ECO:0000256" key="1">
    <source>
        <dbReference type="SAM" id="Phobius"/>
    </source>
</evidence>
<organism evidence="2 3">
    <name type="scientific">Roseospira goensis</name>
    <dbReference type="NCBI Taxonomy" id="391922"/>
    <lineage>
        <taxon>Bacteria</taxon>
        <taxon>Pseudomonadati</taxon>
        <taxon>Pseudomonadota</taxon>
        <taxon>Alphaproteobacteria</taxon>
        <taxon>Rhodospirillales</taxon>
        <taxon>Rhodospirillaceae</taxon>
        <taxon>Roseospira</taxon>
    </lineage>
</organism>
<feature type="transmembrane region" description="Helical" evidence="1">
    <location>
        <begin position="12"/>
        <end position="31"/>
    </location>
</feature>
<dbReference type="Proteomes" id="UP000555728">
    <property type="component" value="Unassembled WGS sequence"/>
</dbReference>
<sequence length="32" mass="3366">MTVAVLLREGAALSTLFLTLILWSIVGHALVG</sequence>
<accession>A0A7W6S0L1</accession>
<dbReference type="AlphaFoldDB" id="A0A7W6S0L1"/>
<keyword evidence="1" id="KW-1133">Transmembrane helix</keyword>
<comment type="caution">
    <text evidence="2">The sequence shown here is derived from an EMBL/GenBank/DDBJ whole genome shotgun (WGS) entry which is preliminary data.</text>
</comment>
<keyword evidence="1" id="KW-0472">Membrane</keyword>
<gene>
    <name evidence="2" type="ORF">GGD88_002403</name>
</gene>